<feature type="transmembrane region" description="Helical" evidence="10">
    <location>
        <begin position="174"/>
        <end position="197"/>
    </location>
</feature>
<dbReference type="STRING" id="289078.A0A2X0KXW1"/>
<feature type="transmembrane region" description="Helical" evidence="10">
    <location>
        <begin position="388"/>
        <end position="410"/>
    </location>
</feature>
<feature type="transmembrane region" description="Helical" evidence="10">
    <location>
        <begin position="430"/>
        <end position="453"/>
    </location>
</feature>
<feature type="transmembrane region" description="Helical" evidence="10">
    <location>
        <begin position="1099"/>
        <end position="1123"/>
    </location>
</feature>
<dbReference type="SFLD" id="SFLDF00027">
    <property type="entry name" value="p-type_atpase"/>
    <property type="match status" value="1"/>
</dbReference>
<dbReference type="SUPFAM" id="SSF81653">
    <property type="entry name" value="Calcium ATPase, transduction domain A"/>
    <property type="match status" value="1"/>
</dbReference>
<dbReference type="Gene3D" id="2.70.150.10">
    <property type="entry name" value="Calcium-transporting ATPase, cytoplasmic transduction domain A"/>
    <property type="match status" value="1"/>
</dbReference>
<protein>
    <submittedName>
        <fullName evidence="12">BZ3500_MvSof-1268-A1-R1_Chr2-1g04204 protein</fullName>
    </submittedName>
</protein>
<dbReference type="SUPFAM" id="SSF81665">
    <property type="entry name" value="Calcium ATPase, transmembrane domain M"/>
    <property type="match status" value="1"/>
</dbReference>
<dbReference type="GO" id="GO:1902600">
    <property type="term" value="P:proton transmembrane transport"/>
    <property type="evidence" value="ECO:0007669"/>
    <property type="project" value="TreeGrafter"/>
</dbReference>
<dbReference type="NCBIfam" id="TIGR01494">
    <property type="entry name" value="ATPase_P-type"/>
    <property type="match status" value="2"/>
</dbReference>
<sequence>MSPSQTFSSGGDADSFTEKGDLDGASEAADVEKGARPRRTFATLNSMPTLPVARSTHFGAHPLSRQNHRTLSRTNSISLTSGPVRANPHHKLPVVYRTLSIQVTETRQGHETYKKKAIQDLASLEWHTLPTEEVCTRLGVSPVVGLDTQVAQRRLAKNGKNVISPPPRNLPKKIFFYIFGGFGSLLVGGTIICFLSWKPLGNPDPQTSNLVLAVVLVIVIALQAFFNAWQDYSTGRTMASISGMLPSDVLVCRDGNTFTIPASDLVTGDVVKVTLGSKVPADLRLIECSADLRFDRSILTGESNPISGTTVTTDANLLLTRCWPLFVSLCANSMESRNIALQGTLCLSGSGIGVCVGLGDSTVFGRIAKDATGERPVKTSLEVEISRFVLIIGSLAFSVALLIVIFWAAFLRRKHPAFINVPTLLIDCVSVAIAFIPEGLPVCVTLSLTVIAGSMKKKNIMCKTLATVESLGCVSVICSDKTGTLTQNRMTVVDIVVGDKIVSTKDAQALAAGGGELNISRRAVMTLSSIAGLCNDAAFGSADTNLPAHERKVNGDATDTGLFRFAEDLSRVAELRALWKVVGKLAFNSKNKFAIKVFAPFDAEKHDATLPPLLESDDYHPEDCLMLVKGAPDVLIKRCSTYMDIEGQILALDDAAITSISSRQIELAEQGKRVLLLARKVLRRDQANATNLDDEDALLELNTDLTIVGLAALVDPLRDDTAETVRVCRGAGIRFMMVSISVVRVTGDMSVTAVSIARSAGIITTSKVHGLADLPRDLPEDSIAPYDANKALDAPLRSIALSGPELITMTASQWSQVMSFDEVVFARTSPQQKLQIVKSYQATGCTVAVTGDGCNDAPALKQADVGVAVAGGSEVAMEAADLILLDNFSAIVVGIESGRLCFENLRKSILYLLPAGSFSELMPVLVNVFFGLPQVLSNIQMILICAVTDVLPALSLCFEKPEADLLLRKPRDRKKERLADAKLLGHAYFFLGVPETLTAMTGAFYFGFHRHGVPFSSLWLNYSSVVDAGLLSKAQSIYFFNLVLMQWFNLLSTRTRRLSLVSQNPLGSPRTRNYRLFPAMVAALLFAIAFSYIPWFQNIFGTTTVGIEFYGLPLAYGAALLMFDEVRKAINRRYPDGRLAKMAW</sequence>
<feature type="transmembrane region" description="Helical" evidence="10">
    <location>
        <begin position="209"/>
        <end position="229"/>
    </location>
</feature>
<dbReference type="GO" id="GO:0030007">
    <property type="term" value="P:intracellular potassium ion homeostasis"/>
    <property type="evidence" value="ECO:0007669"/>
    <property type="project" value="TreeGrafter"/>
</dbReference>
<dbReference type="InterPro" id="IPR018303">
    <property type="entry name" value="ATPase_P-typ_P_site"/>
</dbReference>
<comment type="subcellular location">
    <subcellularLocation>
        <location evidence="1">Cell membrane</location>
        <topology evidence="1">Multi-pass membrane protein</topology>
    </subcellularLocation>
</comment>
<evidence type="ECO:0000256" key="4">
    <source>
        <dbReference type="ARBA" id="ARBA00022741"/>
    </source>
</evidence>
<dbReference type="PRINTS" id="PR00121">
    <property type="entry name" value="NAKATPASE"/>
</dbReference>
<dbReference type="PRINTS" id="PR00119">
    <property type="entry name" value="CATATPASE"/>
</dbReference>
<keyword evidence="6" id="KW-1278">Translocase</keyword>
<name>A0A2X0KXW1_9BASI</name>
<evidence type="ECO:0000256" key="3">
    <source>
        <dbReference type="ARBA" id="ARBA00022692"/>
    </source>
</evidence>
<evidence type="ECO:0000256" key="5">
    <source>
        <dbReference type="ARBA" id="ARBA00022840"/>
    </source>
</evidence>
<dbReference type="Pfam" id="PF00122">
    <property type="entry name" value="E1-E2_ATPase"/>
    <property type="match status" value="1"/>
</dbReference>
<keyword evidence="2" id="KW-1003">Cell membrane</keyword>
<evidence type="ECO:0000256" key="2">
    <source>
        <dbReference type="ARBA" id="ARBA00022475"/>
    </source>
</evidence>
<feature type="transmembrane region" description="Helical" evidence="10">
    <location>
        <begin position="938"/>
        <end position="958"/>
    </location>
</feature>
<dbReference type="PANTHER" id="PTHR43294:SF21">
    <property type="entry name" value="CATION TRANSPORTING ATPASE"/>
    <property type="match status" value="1"/>
</dbReference>
<dbReference type="InterPro" id="IPR001757">
    <property type="entry name" value="P_typ_ATPase"/>
</dbReference>
<dbReference type="FunFam" id="3.40.50.1000:FF:000001">
    <property type="entry name" value="Phospholipid-transporting ATPase IC"/>
    <property type="match status" value="1"/>
</dbReference>
<dbReference type="OrthoDB" id="158672at2759"/>
<dbReference type="EMBL" id="FMWP01000012">
    <property type="protein sequence ID" value="SCZ88123.1"/>
    <property type="molecule type" value="Genomic_DNA"/>
</dbReference>
<keyword evidence="5" id="KW-0067">ATP-binding</keyword>
<dbReference type="Gene3D" id="1.20.1110.10">
    <property type="entry name" value="Calcium-transporting ATPase, transmembrane domain"/>
    <property type="match status" value="1"/>
</dbReference>
<dbReference type="SMART" id="SM00831">
    <property type="entry name" value="Cation_ATPase_N"/>
    <property type="match status" value="1"/>
</dbReference>
<keyword evidence="7 10" id="KW-1133">Transmembrane helix</keyword>
<evidence type="ECO:0000256" key="6">
    <source>
        <dbReference type="ARBA" id="ARBA00022967"/>
    </source>
</evidence>
<dbReference type="Pfam" id="PF00690">
    <property type="entry name" value="Cation_ATPase_N"/>
    <property type="match status" value="1"/>
</dbReference>
<accession>A0A2X0KXW1</accession>
<feature type="transmembrane region" description="Helical" evidence="10">
    <location>
        <begin position="983"/>
        <end position="1008"/>
    </location>
</feature>
<dbReference type="InterPro" id="IPR023214">
    <property type="entry name" value="HAD_sf"/>
</dbReference>
<keyword evidence="13" id="KW-1185">Reference proteome</keyword>
<dbReference type="GO" id="GO:1990573">
    <property type="term" value="P:potassium ion import across plasma membrane"/>
    <property type="evidence" value="ECO:0007669"/>
    <property type="project" value="TreeGrafter"/>
</dbReference>
<feature type="region of interest" description="Disordered" evidence="9">
    <location>
        <begin position="1"/>
        <end position="44"/>
    </location>
</feature>
<dbReference type="GO" id="GO:0005391">
    <property type="term" value="F:P-type sodium:potassium-exchanging transporter activity"/>
    <property type="evidence" value="ECO:0007669"/>
    <property type="project" value="TreeGrafter"/>
</dbReference>
<dbReference type="InterPro" id="IPR059000">
    <property type="entry name" value="ATPase_P-type_domA"/>
</dbReference>
<evidence type="ECO:0000256" key="9">
    <source>
        <dbReference type="SAM" id="MobiDB-lite"/>
    </source>
</evidence>
<keyword evidence="3 10" id="KW-0812">Transmembrane</keyword>
<dbReference type="GO" id="GO:0005886">
    <property type="term" value="C:plasma membrane"/>
    <property type="evidence" value="ECO:0007669"/>
    <property type="project" value="UniProtKB-SubCell"/>
</dbReference>
<evidence type="ECO:0000256" key="8">
    <source>
        <dbReference type="ARBA" id="ARBA00023136"/>
    </source>
</evidence>
<dbReference type="Proteomes" id="UP000249723">
    <property type="component" value="Unassembled WGS sequence"/>
</dbReference>
<dbReference type="GO" id="GO:0006883">
    <property type="term" value="P:intracellular sodium ion homeostasis"/>
    <property type="evidence" value="ECO:0007669"/>
    <property type="project" value="TreeGrafter"/>
</dbReference>
<dbReference type="SFLD" id="SFLDG00002">
    <property type="entry name" value="C1.7:_P-type_atpase_like"/>
    <property type="match status" value="1"/>
</dbReference>
<dbReference type="AlphaFoldDB" id="A0A2X0KXW1"/>
<dbReference type="Pfam" id="PF13246">
    <property type="entry name" value="Cation_ATPase"/>
    <property type="match status" value="1"/>
</dbReference>
<dbReference type="SUPFAM" id="SSF56784">
    <property type="entry name" value="HAD-like"/>
    <property type="match status" value="1"/>
</dbReference>
<feature type="transmembrane region" description="Helical" evidence="10">
    <location>
        <begin position="909"/>
        <end position="932"/>
    </location>
</feature>
<evidence type="ECO:0000313" key="13">
    <source>
        <dbReference type="Proteomes" id="UP000249723"/>
    </source>
</evidence>
<dbReference type="Gene3D" id="3.40.50.1000">
    <property type="entry name" value="HAD superfamily/HAD-like"/>
    <property type="match status" value="1"/>
</dbReference>
<dbReference type="InterPro" id="IPR036412">
    <property type="entry name" value="HAD-like_sf"/>
</dbReference>
<dbReference type="InterPro" id="IPR044492">
    <property type="entry name" value="P_typ_ATPase_HD_dom"/>
</dbReference>
<dbReference type="Pfam" id="PF00689">
    <property type="entry name" value="Cation_ATPase_C"/>
    <property type="match status" value="1"/>
</dbReference>
<feature type="transmembrane region" description="Helical" evidence="10">
    <location>
        <begin position="1028"/>
        <end position="1052"/>
    </location>
</feature>
<organism evidence="12 13">
    <name type="scientific">Microbotryum saponariae</name>
    <dbReference type="NCBI Taxonomy" id="289078"/>
    <lineage>
        <taxon>Eukaryota</taxon>
        <taxon>Fungi</taxon>
        <taxon>Dikarya</taxon>
        <taxon>Basidiomycota</taxon>
        <taxon>Pucciniomycotina</taxon>
        <taxon>Microbotryomycetes</taxon>
        <taxon>Microbotryales</taxon>
        <taxon>Microbotryaceae</taxon>
        <taxon>Microbotryum</taxon>
    </lineage>
</organism>
<dbReference type="InterPro" id="IPR006068">
    <property type="entry name" value="ATPase_P-typ_cation-transptr_C"/>
</dbReference>
<dbReference type="Pfam" id="PF08282">
    <property type="entry name" value="Hydrolase_3"/>
    <property type="match status" value="1"/>
</dbReference>
<dbReference type="PANTHER" id="PTHR43294">
    <property type="entry name" value="SODIUM/POTASSIUM-TRANSPORTING ATPASE SUBUNIT ALPHA"/>
    <property type="match status" value="1"/>
</dbReference>
<evidence type="ECO:0000256" key="7">
    <source>
        <dbReference type="ARBA" id="ARBA00022989"/>
    </source>
</evidence>
<dbReference type="SUPFAM" id="SSF81660">
    <property type="entry name" value="Metal cation-transporting ATPase, ATP-binding domain N"/>
    <property type="match status" value="1"/>
</dbReference>
<reference evidence="13" key="1">
    <citation type="submission" date="2016-10" db="EMBL/GenBank/DDBJ databases">
        <authorList>
            <person name="Jeantristanb JTB J.-T."/>
            <person name="Ricardo R."/>
        </authorList>
    </citation>
    <scope>NUCLEOTIDE SEQUENCE [LARGE SCALE GENOMIC DNA]</scope>
</reference>
<evidence type="ECO:0000313" key="12">
    <source>
        <dbReference type="EMBL" id="SCZ88123.1"/>
    </source>
</evidence>
<keyword evidence="4" id="KW-0547">Nucleotide-binding</keyword>
<feature type="domain" description="Cation-transporting P-type ATPase N-terminal" evidence="11">
    <location>
        <begin position="125"/>
        <end position="198"/>
    </location>
</feature>
<dbReference type="InterPro" id="IPR023298">
    <property type="entry name" value="ATPase_P-typ_TM_dom_sf"/>
</dbReference>
<gene>
    <name evidence="12" type="ORF">BZ3500_MVSOF-1268-A1-R1_CHR2-1G04204</name>
</gene>
<evidence type="ECO:0000259" key="11">
    <source>
        <dbReference type="SMART" id="SM00831"/>
    </source>
</evidence>
<feature type="transmembrane region" description="Helical" evidence="10">
    <location>
        <begin position="1073"/>
        <end position="1093"/>
    </location>
</feature>
<dbReference type="GO" id="GO:0005524">
    <property type="term" value="F:ATP binding"/>
    <property type="evidence" value="ECO:0007669"/>
    <property type="project" value="UniProtKB-KW"/>
</dbReference>
<dbReference type="InterPro" id="IPR004014">
    <property type="entry name" value="ATPase_P-typ_cation-transptr_N"/>
</dbReference>
<evidence type="ECO:0000256" key="1">
    <source>
        <dbReference type="ARBA" id="ARBA00004651"/>
    </source>
</evidence>
<dbReference type="SFLD" id="SFLDS00003">
    <property type="entry name" value="Haloacid_Dehalogenase"/>
    <property type="match status" value="1"/>
</dbReference>
<dbReference type="GO" id="GO:0016887">
    <property type="term" value="F:ATP hydrolysis activity"/>
    <property type="evidence" value="ECO:0007669"/>
    <property type="project" value="InterPro"/>
</dbReference>
<dbReference type="Gene3D" id="3.40.1110.10">
    <property type="entry name" value="Calcium-transporting ATPase, cytoplasmic domain N"/>
    <property type="match status" value="1"/>
</dbReference>
<dbReference type="InterPro" id="IPR023299">
    <property type="entry name" value="ATPase_P-typ_cyto_dom_N"/>
</dbReference>
<dbReference type="PROSITE" id="PS00154">
    <property type="entry name" value="ATPASE_E1_E2"/>
    <property type="match status" value="1"/>
</dbReference>
<evidence type="ECO:0000256" key="10">
    <source>
        <dbReference type="SAM" id="Phobius"/>
    </source>
</evidence>
<dbReference type="InterPro" id="IPR050510">
    <property type="entry name" value="Cation_transp_ATPase_P-type"/>
</dbReference>
<dbReference type="InterPro" id="IPR008250">
    <property type="entry name" value="ATPase_P-typ_transduc_dom_A_sf"/>
</dbReference>
<keyword evidence="8 10" id="KW-0472">Membrane</keyword>
<dbReference type="GO" id="GO:0036376">
    <property type="term" value="P:sodium ion export across plasma membrane"/>
    <property type="evidence" value="ECO:0007669"/>
    <property type="project" value="TreeGrafter"/>
</dbReference>
<proteinExistence type="predicted"/>